<proteinExistence type="predicted"/>
<dbReference type="EMBL" id="LZEU01000001">
    <property type="protein sequence ID" value="MBC9248971.1"/>
    <property type="molecule type" value="Genomic_DNA"/>
</dbReference>
<keyword evidence="2" id="KW-0732">Signal</keyword>
<gene>
    <name evidence="3" type="ORF">A9179_01655</name>
</gene>
<protein>
    <submittedName>
        <fullName evidence="3">Uncharacterized protein</fullName>
    </submittedName>
</protein>
<evidence type="ECO:0000256" key="2">
    <source>
        <dbReference type="SAM" id="SignalP"/>
    </source>
</evidence>
<comment type="caution">
    <text evidence="3">The sequence shown here is derived from an EMBL/GenBank/DDBJ whole genome shotgun (WGS) entry which is preliminary data.</text>
</comment>
<keyword evidence="4" id="KW-1185">Reference proteome</keyword>
<organism evidence="3 4">
    <name type="scientific">Aquipseudomonas alcaligenes</name>
    <name type="common">Pseudomonas alcaligenes</name>
    <dbReference type="NCBI Taxonomy" id="43263"/>
    <lineage>
        <taxon>Bacteria</taxon>
        <taxon>Pseudomonadati</taxon>
        <taxon>Pseudomonadota</taxon>
        <taxon>Gammaproteobacteria</taxon>
        <taxon>Pseudomonadales</taxon>
        <taxon>Pseudomonadaceae</taxon>
        <taxon>Aquipseudomonas</taxon>
    </lineage>
</organism>
<feature type="signal peptide" evidence="2">
    <location>
        <begin position="1"/>
        <end position="23"/>
    </location>
</feature>
<name>A0ABR7RXD3_AQUAC</name>
<dbReference type="Proteomes" id="UP000744555">
    <property type="component" value="Unassembled WGS sequence"/>
</dbReference>
<sequence>MNTLTSNTLTLLFSAVLALPALASEQPGSAQGSVTAPREGTAAPVEQATLQVAEQETSGKRHWPTSPHAPKQD</sequence>
<feature type="region of interest" description="Disordered" evidence="1">
    <location>
        <begin position="25"/>
        <end position="73"/>
    </location>
</feature>
<accession>A0ABR7RXD3</accession>
<dbReference type="RefSeq" id="WP_187804131.1">
    <property type="nucleotide sequence ID" value="NZ_LZEU01000001.1"/>
</dbReference>
<evidence type="ECO:0000313" key="4">
    <source>
        <dbReference type="Proteomes" id="UP000744555"/>
    </source>
</evidence>
<evidence type="ECO:0000313" key="3">
    <source>
        <dbReference type="EMBL" id="MBC9248971.1"/>
    </source>
</evidence>
<evidence type="ECO:0000256" key="1">
    <source>
        <dbReference type="SAM" id="MobiDB-lite"/>
    </source>
</evidence>
<reference evidence="3 4" key="1">
    <citation type="submission" date="2016-06" db="EMBL/GenBank/DDBJ databases">
        <authorList>
            <person name="Ramos C."/>
            <person name="Pintado A."/>
            <person name="Crespo-Gomez J.I."/>
        </authorList>
    </citation>
    <scope>NUCLEOTIDE SEQUENCE [LARGE SCALE GENOMIC DNA]</scope>
    <source>
        <strain evidence="3 4">AVO110</strain>
    </source>
</reference>
<feature type="chain" id="PRO_5046344120" evidence="2">
    <location>
        <begin position="24"/>
        <end position="73"/>
    </location>
</feature>